<feature type="compositionally biased region" description="Polar residues" evidence="1">
    <location>
        <begin position="298"/>
        <end position="307"/>
    </location>
</feature>
<dbReference type="Proteomes" id="UP000013776">
    <property type="component" value="Unassembled WGS sequence"/>
</dbReference>
<dbReference type="OrthoDB" id="5419460at2759"/>
<keyword evidence="2" id="KW-0812">Transmembrane</keyword>
<dbReference type="Pfam" id="PF06687">
    <property type="entry name" value="SUR7"/>
    <property type="match status" value="1"/>
</dbReference>
<dbReference type="AlphaFoldDB" id="R4XKD1"/>
<accession>R4XKD1</accession>
<sequence>MQAFRALFAILPLLLTAGALVLLLLTVLSGATNSNPLNKFFYLSAAVTVPGQTSPDGMLHWTNYNYCGAENGKNVNCGTKHAAYGFAPARQLTDSTPAVPAEAVTHDKRSYITSRVYFSFLLIATFFTFIAMVACLAGFFGRIGSIIGLLASLMAFAVTAVAASLMTVVYVRGRNYFRDGGIAAHVGVKLFAFMWAAVACLFLSLFIFGIGSCIPGENSKRSHRRRTTSYQEKPLVNDTESFVPVQAANPVYVAPVIETEHSVYTNDLPRSSYERVTKPEVAPPIDGLHTTTDRGYESTGTGATYLR</sequence>
<feature type="transmembrane region" description="Helical" evidence="2">
    <location>
        <begin position="147"/>
        <end position="171"/>
    </location>
</feature>
<dbReference type="GO" id="GO:0030866">
    <property type="term" value="P:cortical actin cytoskeleton organization"/>
    <property type="evidence" value="ECO:0007669"/>
    <property type="project" value="TreeGrafter"/>
</dbReference>
<keyword evidence="4" id="KW-1185">Reference proteome</keyword>
<keyword evidence="2" id="KW-1133">Transmembrane helix</keyword>
<feature type="transmembrane region" description="Helical" evidence="2">
    <location>
        <begin position="191"/>
        <end position="216"/>
    </location>
</feature>
<evidence type="ECO:0000313" key="4">
    <source>
        <dbReference type="Proteomes" id="UP000013776"/>
    </source>
</evidence>
<feature type="region of interest" description="Disordered" evidence="1">
    <location>
        <begin position="281"/>
        <end position="307"/>
    </location>
</feature>
<proteinExistence type="predicted"/>
<dbReference type="VEuPathDB" id="FungiDB:TAPDE_005480"/>
<dbReference type="GO" id="GO:0005886">
    <property type="term" value="C:plasma membrane"/>
    <property type="evidence" value="ECO:0007669"/>
    <property type="project" value="InterPro"/>
</dbReference>
<reference evidence="3 4" key="1">
    <citation type="journal article" date="2013" name="MBio">
        <title>Genome sequencing of the plant pathogen Taphrina deformans, the causal agent of peach leaf curl.</title>
        <authorList>
            <person name="Cisse O.H."/>
            <person name="Almeida J.M.G.C.F."/>
            <person name="Fonseca A."/>
            <person name="Kumar A.A."/>
            <person name="Salojaervi J."/>
            <person name="Overmyer K."/>
            <person name="Hauser P.M."/>
            <person name="Pagni M."/>
        </authorList>
    </citation>
    <scope>NUCLEOTIDE SEQUENCE [LARGE SCALE GENOMIC DNA]</scope>
    <source>
        <strain evidence="4">PYCC 5710 / ATCC 11124 / CBS 356.35 / IMI 108563 / JCM 9778 / NBRC 8474</strain>
    </source>
</reference>
<name>R4XKD1_TAPDE</name>
<dbReference type="GO" id="GO:0032185">
    <property type="term" value="P:septin cytoskeleton organization"/>
    <property type="evidence" value="ECO:0007669"/>
    <property type="project" value="TreeGrafter"/>
</dbReference>
<dbReference type="PANTHER" id="PTHR36414">
    <property type="entry name" value="PROTEIN SUR7"/>
    <property type="match status" value="1"/>
</dbReference>
<organism evidence="3 4">
    <name type="scientific">Taphrina deformans (strain PYCC 5710 / ATCC 11124 / CBS 356.35 / IMI 108563 / JCM 9778 / NBRC 8474)</name>
    <name type="common">Peach leaf curl fungus</name>
    <name type="synonym">Lalaria deformans</name>
    <dbReference type="NCBI Taxonomy" id="1097556"/>
    <lineage>
        <taxon>Eukaryota</taxon>
        <taxon>Fungi</taxon>
        <taxon>Dikarya</taxon>
        <taxon>Ascomycota</taxon>
        <taxon>Taphrinomycotina</taxon>
        <taxon>Taphrinomycetes</taxon>
        <taxon>Taphrinales</taxon>
        <taxon>Taphrinaceae</taxon>
        <taxon>Taphrina</taxon>
    </lineage>
</organism>
<feature type="transmembrane region" description="Helical" evidence="2">
    <location>
        <begin position="116"/>
        <end position="140"/>
    </location>
</feature>
<evidence type="ECO:0000256" key="2">
    <source>
        <dbReference type="SAM" id="Phobius"/>
    </source>
</evidence>
<dbReference type="GO" id="GO:0031505">
    <property type="term" value="P:fungal-type cell wall organization"/>
    <property type="evidence" value="ECO:0007669"/>
    <property type="project" value="TreeGrafter"/>
</dbReference>
<dbReference type="GO" id="GO:0006897">
    <property type="term" value="P:endocytosis"/>
    <property type="evidence" value="ECO:0007669"/>
    <property type="project" value="TreeGrafter"/>
</dbReference>
<dbReference type="eggNOG" id="ENOG502RKFF">
    <property type="taxonomic scope" value="Eukaryota"/>
</dbReference>
<comment type="caution">
    <text evidence="3">The sequence shown here is derived from an EMBL/GenBank/DDBJ whole genome shotgun (WGS) entry which is preliminary data.</text>
</comment>
<dbReference type="STRING" id="1097556.R4XKD1"/>
<gene>
    <name evidence="3" type="ORF">TAPDE_005480</name>
</gene>
<dbReference type="InterPro" id="IPR009571">
    <property type="entry name" value="SUR7/Rim9-like_fungi"/>
</dbReference>
<keyword evidence="2" id="KW-0472">Membrane</keyword>
<evidence type="ECO:0000256" key="1">
    <source>
        <dbReference type="SAM" id="MobiDB-lite"/>
    </source>
</evidence>
<dbReference type="GO" id="GO:0045121">
    <property type="term" value="C:membrane raft"/>
    <property type="evidence" value="ECO:0007669"/>
    <property type="project" value="TreeGrafter"/>
</dbReference>
<protein>
    <submittedName>
        <fullName evidence="3">Uncharacterized protein</fullName>
    </submittedName>
</protein>
<dbReference type="GO" id="GO:0005938">
    <property type="term" value="C:cell cortex"/>
    <property type="evidence" value="ECO:0007669"/>
    <property type="project" value="TreeGrafter"/>
</dbReference>
<dbReference type="PANTHER" id="PTHR36414:SF1">
    <property type="entry name" value="PROTEIN SUR7"/>
    <property type="match status" value="1"/>
</dbReference>
<dbReference type="EMBL" id="CAHR02000347">
    <property type="protein sequence ID" value="CCG84918.1"/>
    <property type="molecule type" value="Genomic_DNA"/>
</dbReference>
<evidence type="ECO:0000313" key="3">
    <source>
        <dbReference type="EMBL" id="CCG84918.1"/>
    </source>
</evidence>